<organism evidence="2 3">
    <name type="scientific">Mycoplasmopsis columbina SF7</name>
    <dbReference type="NCBI Taxonomy" id="1037410"/>
    <lineage>
        <taxon>Bacteria</taxon>
        <taxon>Bacillati</taxon>
        <taxon>Mycoplasmatota</taxon>
        <taxon>Mycoplasmoidales</taxon>
        <taxon>Metamycoplasmataceae</taxon>
        <taxon>Mycoplasmopsis</taxon>
    </lineage>
</organism>
<accession>F9UKT5</accession>
<gene>
    <name evidence="2" type="ORF">MCSF7_02517</name>
</gene>
<evidence type="ECO:0000313" key="3">
    <source>
        <dbReference type="Proteomes" id="UP000004978"/>
    </source>
</evidence>
<proteinExistence type="predicted"/>
<dbReference type="EMBL" id="AFXA01000014">
    <property type="protein sequence ID" value="EGV00016.1"/>
    <property type="molecule type" value="Genomic_DNA"/>
</dbReference>
<protein>
    <recommendedName>
        <fullName evidence="4">tRNA(Met) cytidine acetate ligase</fullName>
    </recommendedName>
</protein>
<dbReference type="GO" id="GO:0003723">
    <property type="term" value="F:RNA binding"/>
    <property type="evidence" value="ECO:0007669"/>
    <property type="project" value="UniProtKB-KW"/>
</dbReference>
<reference evidence="2 3" key="1">
    <citation type="journal article" date="2013" name="Genome Announc.">
        <title>Genome Sequence of Mycoplasma columbinum Strain SF7.</title>
        <authorList>
            <person name="Guo Z."/>
            <person name="Xu X."/>
            <person name="Zheng Q."/>
            <person name="Li T."/>
            <person name="Kuang S."/>
            <person name="Zhang Z."/>
            <person name="Chen Y."/>
            <person name="Lu X."/>
            <person name="Zhou R."/>
            <person name="Bi D."/>
            <person name="Jin H."/>
        </authorList>
    </citation>
    <scope>NUCLEOTIDE SEQUENCE [LARGE SCALE GENOMIC DNA]</scope>
    <source>
        <strain evidence="2 3">SF7</strain>
    </source>
</reference>
<dbReference type="InterPro" id="IPR008513">
    <property type="entry name" value="tRNA(Met)_cyd_acetate_ligase"/>
</dbReference>
<keyword evidence="1" id="KW-0694">RNA-binding</keyword>
<dbReference type="InterPro" id="IPR004821">
    <property type="entry name" value="Cyt_trans-like"/>
</dbReference>
<keyword evidence="3" id="KW-1185">Reference proteome</keyword>
<evidence type="ECO:0000256" key="1">
    <source>
        <dbReference type="ARBA" id="ARBA00022884"/>
    </source>
</evidence>
<name>F9UKT5_9BACT</name>
<dbReference type="NCBIfam" id="TIGR00125">
    <property type="entry name" value="cyt_tran_rel"/>
    <property type="match status" value="1"/>
</dbReference>
<dbReference type="eggNOG" id="COG1323">
    <property type="taxonomic scope" value="Bacteria"/>
</dbReference>
<evidence type="ECO:0008006" key="4">
    <source>
        <dbReference type="Google" id="ProtNLM"/>
    </source>
</evidence>
<dbReference type="InterPro" id="IPR014729">
    <property type="entry name" value="Rossmann-like_a/b/a_fold"/>
</dbReference>
<dbReference type="Gene3D" id="3.40.50.620">
    <property type="entry name" value="HUPs"/>
    <property type="match status" value="1"/>
</dbReference>
<dbReference type="PANTHER" id="PTHR37825">
    <property type="entry name" value="TRNA(MET) CYTIDINE ACETATE LIGASE"/>
    <property type="match status" value="1"/>
</dbReference>
<sequence>MAIGIVVEYNPFHNGHIRQLEWIKKNFPNDKIIVVMSNKFSQRGELIVASFRNRKKIAKKYGVNKVLKLSFKEGVQAAHIFAKNAINKLYKYKIDKLVFGSESNNVQEMIDLAIFLKNNKIQFDQKIKYYLKKEKMAYPKAYAQTLLDLKGKNFIQPNDILGFEYVKHIINNNLKIKIFTLQRNIGYHSLETRDKYASATLLREKIQKKEDISYYSPLKIKKVYKIDKYYKKFQKIMLKTNLVKIKKIPLVTEGIENLFLKHLHLKSYQDFVQACTSKRYTASRIKRIMAWIINKKWK</sequence>
<dbReference type="STRING" id="1037410.MCSF7_02517"/>
<dbReference type="RefSeq" id="WP_006608903.1">
    <property type="nucleotide sequence ID" value="NZ_AFXA01000014.1"/>
</dbReference>
<dbReference type="Pfam" id="PF05636">
    <property type="entry name" value="HIGH_NTase1"/>
    <property type="match status" value="1"/>
</dbReference>
<dbReference type="SUPFAM" id="SSF52374">
    <property type="entry name" value="Nucleotidylyl transferase"/>
    <property type="match status" value="1"/>
</dbReference>
<dbReference type="PANTHER" id="PTHR37825:SF1">
    <property type="entry name" value="TRNA(MET) CYTIDINE ACETATE LIGASE"/>
    <property type="match status" value="1"/>
</dbReference>
<dbReference type="NCBIfam" id="NF010192">
    <property type="entry name" value="PRK13671.1"/>
    <property type="match status" value="1"/>
</dbReference>
<dbReference type="Proteomes" id="UP000004978">
    <property type="component" value="Unassembled WGS sequence"/>
</dbReference>
<dbReference type="GO" id="GO:0003824">
    <property type="term" value="F:catalytic activity"/>
    <property type="evidence" value="ECO:0007669"/>
    <property type="project" value="InterPro"/>
</dbReference>
<dbReference type="AlphaFoldDB" id="F9UKT5"/>
<comment type="caution">
    <text evidence="2">The sequence shown here is derived from an EMBL/GenBank/DDBJ whole genome shotgun (WGS) entry which is preliminary data.</text>
</comment>
<evidence type="ECO:0000313" key="2">
    <source>
        <dbReference type="EMBL" id="EGV00016.1"/>
    </source>
</evidence>